<dbReference type="RefSeq" id="WP_141371550.1">
    <property type="nucleotide sequence ID" value="NZ_BJLQ01000045.1"/>
</dbReference>
<dbReference type="OrthoDB" id="1495530at2"/>
<feature type="domain" description="Thioredoxin" evidence="2">
    <location>
        <begin position="70"/>
        <end position="147"/>
    </location>
</feature>
<evidence type="ECO:0000313" key="4">
    <source>
        <dbReference type="Proteomes" id="UP000320461"/>
    </source>
</evidence>
<dbReference type="CDD" id="cd02947">
    <property type="entry name" value="TRX_family"/>
    <property type="match status" value="1"/>
</dbReference>
<comment type="caution">
    <text evidence="3">The sequence shown here is derived from an EMBL/GenBank/DDBJ whole genome shotgun (WGS) entry which is preliminary data.</text>
</comment>
<keyword evidence="4" id="KW-1185">Reference proteome</keyword>
<sequence>MAKVVLVGALLVVAAALGRWWQARNGRFRATSAATAPDSTSPPGSDEVAPTTEPREVLTSDVLGVPLGDRATFVQLSAEVCSACASTRRVLAAVSAEHPGVLHVELDAAEHLDLVRRFSVMRTPTTLVLAHDGTVVGRMSGGTDRRQALTALESCPDVAPAR</sequence>
<dbReference type="Pfam" id="PF00085">
    <property type="entry name" value="Thioredoxin"/>
    <property type="match status" value="1"/>
</dbReference>
<dbReference type="InterPro" id="IPR013766">
    <property type="entry name" value="Thioredoxin_domain"/>
</dbReference>
<name>A0A4Y3KP85_9CELL</name>
<reference evidence="3 4" key="1">
    <citation type="submission" date="2019-06" db="EMBL/GenBank/DDBJ databases">
        <title>Whole genome shotgun sequence of Cellulomonas gelida NBRC 3748.</title>
        <authorList>
            <person name="Hosoyama A."/>
            <person name="Uohara A."/>
            <person name="Ohji S."/>
            <person name="Ichikawa N."/>
        </authorList>
    </citation>
    <scope>NUCLEOTIDE SEQUENCE [LARGE SCALE GENOMIC DNA]</scope>
    <source>
        <strain evidence="3 4">NBRC 3748</strain>
    </source>
</reference>
<proteinExistence type="predicted"/>
<evidence type="ECO:0000259" key="2">
    <source>
        <dbReference type="Pfam" id="PF00085"/>
    </source>
</evidence>
<dbReference type="EMBL" id="BJLQ01000045">
    <property type="protein sequence ID" value="GEA85713.1"/>
    <property type="molecule type" value="Genomic_DNA"/>
</dbReference>
<dbReference type="InterPro" id="IPR036249">
    <property type="entry name" value="Thioredoxin-like_sf"/>
</dbReference>
<evidence type="ECO:0000256" key="1">
    <source>
        <dbReference type="SAM" id="MobiDB-lite"/>
    </source>
</evidence>
<dbReference type="Gene3D" id="3.40.30.10">
    <property type="entry name" value="Glutaredoxin"/>
    <property type="match status" value="1"/>
</dbReference>
<evidence type="ECO:0000313" key="3">
    <source>
        <dbReference type="EMBL" id="GEA85713.1"/>
    </source>
</evidence>
<dbReference type="AlphaFoldDB" id="A0A4Y3KP85"/>
<dbReference type="Proteomes" id="UP000320461">
    <property type="component" value="Unassembled WGS sequence"/>
</dbReference>
<feature type="region of interest" description="Disordered" evidence="1">
    <location>
        <begin position="32"/>
        <end position="54"/>
    </location>
</feature>
<feature type="compositionally biased region" description="Low complexity" evidence="1">
    <location>
        <begin position="32"/>
        <end position="43"/>
    </location>
</feature>
<protein>
    <submittedName>
        <fullName evidence="3">Thiol reductase thioredoxin</fullName>
    </submittedName>
</protein>
<gene>
    <name evidence="3" type="ORF">CGE01nite_29640</name>
</gene>
<organism evidence="3 4">
    <name type="scientific">Cellulomonas gelida</name>
    <dbReference type="NCBI Taxonomy" id="1712"/>
    <lineage>
        <taxon>Bacteria</taxon>
        <taxon>Bacillati</taxon>
        <taxon>Actinomycetota</taxon>
        <taxon>Actinomycetes</taxon>
        <taxon>Micrococcales</taxon>
        <taxon>Cellulomonadaceae</taxon>
        <taxon>Cellulomonas</taxon>
    </lineage>
</organism>
<accession>A0A4Y3KP85</accession>
<dbReference type="SUPFAM" id="SSF52833">
    <property type="entry name" value="Thioredoxin-like"/>
    <property type="match status" value="1"/>
</dbReference>